<comment type="caution">
    <text evidence="1">The sequence shown here is derived from an EMBL/GenBank/DDBJ whole genome shotgun (WGS) entry which is preliminary data.</text>
</comment>
<evidence type="ECO:0000313" key="1">
    <source>
        <dbReference type="EMBL" id="PSK90299.1"/>
    </source>
</evidence>
<organism evidence="1 2">
    <name type="scientific">Taibaiella chishuiensis</name>
    <dbReference type="NCBI Taxonomy" id="1434707"/>
    <lineage>
        <taxon>Bacteria</taxon>
        <taxon>Pseudomonadati</taxon>
        <taxon>Bacteroidota</taxon>
        <taxon>Chitinophagia</taxon>
        <taxon>Chitinophagales</taxon>
        <taxon>Chitinophagaceae</taxon>
        <taxon>Taibaiella</taxon>
    </lineage>
</organism>
<dbReference type="OrthoDB" id="1081990at2"/>
<reference evidence="1 2" key="1">
    <citation type="submission" date="2018-03" db="EMBL/GenBank/DDBJ databases">
        <title>Genomic Encyclopedia of Type Strains, Phase III (KMG-III): the genomes of soil and plant-associated and newly described type strains.</title>
        <authorList>
            <person name="Whitman W."/>
        </authorList>
    </citation>
    <scope>NUCLEOTIDE SEQUENCE [LARGE SCALE GENOMIC DNA]</scope>
    <source>
        <strain evidence="1 2">CGMCC 1.12700</strain>
    </source>
</reference>
<dbReference type="RefSeq" id="WP_106524180.1">
    <property type="nucleotide sequence ID" value="NZ_PYGD01000008.1"/>
</dbReference>
<dbReference type="PROSITE" id="PS51257">
    <property type="entry name" value="PROKAR_LIPOPROTEIN"/>
    <property type="match status" value="1"/>
</dbReference>
<dbReference type="InterPro" id="IPR021615">
    <property type="entry name" value="Omp28"/>
</dbReference>
<name>A0A2P8CZA3_9BACT</name>
<proteinExistence type="predicted"/>
<evidence type="ECO:0000313" key="2">
    <source>
        <dbReference type="Proteomes" id="UP000240572"/>
    </source>
</evidence>
<keyword evidence="2" id="KW-1185">Reference proteome</keyword>
<gene>
    <name evidence="1" type="ORF">B0I18_10827</name>
</gene>
<dbReference type="EMBL" id="PYGD01000008">
    <property type="protein sequence ID" value="PSK90299.1"/>
    <property type="molecule type" value="Genomic_DNA"/>
</dbReference>
<sequence length="301" mass="33765">MKKSIGYIALLFLTGFTSCKEYGVSINSNDNLAEDTTYVSKTPEPAELKNFLVEELNGVKCGACPEGAAFLEKLNGDNDHRFRIIAIHQGTLTDMITNREPKSIQDLSTGKGGDGSQILNGIFGEQGSKPTACFDRWPQGTGTNVYLADGANQWPPRIAEMKKRRDKTPVNLKVESKYNTDKDQYDITVTLHYTQAVKGENKLFIYLTENNIKDAFTYSDTLITYNHVFRKAVTDPVGRPFLVNVNKEPGRVYIYRAAVKVDKTDARQKFWVPENMKVVAFVSNPGPDDKSVLQVQETDFR</sequence>
<dbReference type="Pfam" id="PF11551">
    <property type="entry name" value="Omp28"/>
    <property type="match status" value="1"/>
</dbReference>
<dbReference type="AlphaFoldDB" id="A0A2P8CZA3"/>
<dbReference type="Proteomes" id="UP000240572">
    <property type="component" value="Unassembled WGS sequence"/>
</dbReference>
<dbReference type="InterPro" id="IPR013783">
    <property type="entry name" value="Ig-like_fold"/>
</dbReference>
<protein>
    <submittedName>
        <fullName evidence="1">Outer membrane protein Omp28</fullName>
    </submittedName>
</protein>
<accession>A0A2P8CZA3</accession>
<dbReference type="Gene3D" id="2.60.40.10">
    <property type="entry name" value="Immunoglobulins"/>
    <property type="match status" value="1"/>
</dbReference>